<dbReference type="VEuPathDB" id="FungiDB:P175DRAFT_0404083"/>
<keyword evidence="2 6" id="KW-0812">Transmembrane</keyword>
<accession>A0A0F8WTN9</accession>
<name>A0A0F8WTN9_9EURO</name>
<organism evidence="8 9">
    <name type="scientific">Aspergillus ochraceoroseus</name>
    <dbReference type="NCBI Taxonomy" id="138278"/>
    <lineage>
        <taxon>Eukaryota</taxon>
        <taxon>Fungi</taxon>
        <taxon>Dikarya</taxon>
        <taxon>Ascomycota</taxon>
        <taxon>Pezizomycotina</taxon>
        <taxon>Eurotiomycetes</taxon>
        <taxon>Eurotiomycetidae</taxon>
        <taxon>Eurotiales</taxon>
        <taxon>Aspergillaceae</taxon>
        <taxon>Aspergillus</taxon>
        <taxon>Aspergillus subgen. Nidulantes</taxon>
    </lineage>
</organism>
<evidence type="ECO:0000313" key="9">
    <source>
        <dbReference type="Proteomes" id="UP000034947"/>
    </source>
</evidence>
<comment type="subcellular location">
    <subcellularLocation>
        <location evidence="1">Endomembrane system</location>
        <topology evidence="1">Multi-pass membrane protein</topology>
    </subcellularLocation>
</comment>
<protein>
    <recommendedName>
        <fullName evidence="7">DUF202 domain-containing protein</fullName>
    </recommendedName>
</protein>
<evidence type="ECO:0000256" key="2">
    <source>
        <dbReference type="ARBA" id="ARBA00022692"/>
    </source>
</evidence>
<feature type="transmembrane region" description="Helical" evidence="6">
    <location>
        <begin position="138"/>
        <end position="159"/>
    </location>
</feature>
<evidence type="ECO:0000256" key="1">
    <source>
        <dbReference type="ARBA" id="ARBA00004127"/>
    </source>
</evidence>
<feature type="compositionally biased region" description="Low complexity" evidence="5">
    <location>
        <begin position="15"/>
        <end position="29"/>
    </location>
</feature>
<dbReference type="GO" id="GO:0012505">
    <property type="term" value="C:endomembrane system"/>
    <property type="evidence" value="ECO:0007669"/>
    <property type="project" value="UniProtKB-SubCell"/>
</dbReference>
<dbReference type="InterPro" id="IPR052053">
    <property type="entry name" value="IM_YidH-like"/>
</dbReference>
<evidence type="ECO:0000256" key="5">
    <source>
        <dbReference type="SAM" id="MobiDB-lite"/>
    </source>
</evidence>
<evidence type="ECO:0000256" key="6">
    <source>
        <dbReference type="SAM" id="Phobius"/>
    </source>
</evidence>
<evidence type="ECO:0000259" key="7">
    <source>
        <dbReference type="Pfam" id="PF02656"/>
    </source>
</evidence>
<dbReference type="EMBL" id="JYKN01001311">
    <property type="protein sequence ID" value="KKK21005.1"/>
    <property type="molecule type" value="Genomic_DNA"/>
</dbReference>
<comment type="caution">
    <text evidence="8">The sequence shown here is derived from an EMBL/GenBank/DDBJ whole genome shotgun (WGS) entry which is preliminary data.</text>
</comment>
<keyword evidence="9" id="KW-1185">Reference proteome</keyword>
<feature type="region of interest" description="Disordered" evidence="5">
    <location>
        <begin position="1"/>
        <end position="104"/>
    </location>
</feature>
<evidence type="ECO:0000313" key="8">
    <source>
        <dbReference type="EMBL" id="KKK21005.1"/>
    </source>
</evidence>
<dbReference type="PANTHER" id="PTHR34187">
    <property type="entry name" value="FGR18P"/>
    <property type="match status" value="1"/>
</dbReference>
<proteinExistence type="predicted"/>
<feature type="transmembrane region" description="Helical" evidence="6">
    <location>
        <begin position="175"/>
        <end position="195"/>
    </location>
</feature>
<evidence type="ECO:0000256" key="3">
    <source>
        <dbReference type="ARBA" id="ARBA00022989"/>
    </source>
</evidence>
<dbReference type="InterPro" id="IPR003807">
    <property type="entry name" value="DUF202"/>
</dbReference>
<feature type="compositionally biased region" description="Basic and acidic residues" evidence="5">
    <location>
        <begin position="59"/>
        <end position="70"/>
    </location>
</feature>
<dbReference type="OrthoDB" id="199599at2759"/>
<keyword evidence="4 6" id="KW-0472">Membrane</keyword>
<dbReference type="Proteomes" id="UP000034947">
    <property type="component" value="Unassembled WGS sequence"/>
</dbReference>
<dbReference type="Pfam" id="PF02656">
    <property type="entry name" value="DUF202"/>
    <property type="match status" value="1"/>
</dbReference>
<reference evidence="8 9" key="1">
    <citation type="submission" date="2015-02" db="EMBL/GenBank/DDBJ databases">
        <title>Draft Genome Sequences of Two Closely-Related Aflatoxigenic Aspergillus Species Obtained from the Cote d'Ivoire.</title>
        <authorList>
            <person name="Moore G.G."/>
            <person name="Beltz S.B."/>
            <person name="Mack B.M."/>
        </authorList>
    </citation>
    <scope>NUCLEOTIDE SEQUENCE [LARGE SCALE GENOMIC DNA]</scope>
    <source>
        <strain evidence="8 9">SRRC1432</strain>
    </source>
</reference>
<dbReference type="AlphaFoldDB" id="A0A0F8WTN9"/>
<gene>
    <name evidence="8" type="ORF">AOCH_004809</name>
</gene>
<feature type="compositionally biased region" description="Acidic residues" evidence="5">
    <location>
        <begin position="1"/>
        <end position="10"/>
    </location>
</feature>
<feature type="domain" description="DUF202" evidence="7">
    <location>
        <begin position="129"/>
        <end position="202"/>
    </location>
</feature>
<dbReference type="PANTHER" id="PTHR34187:SF1">
    <property type="entry name" value="DUF202 DOMAIN-CONTAINING PROTEIN"/>
    <property type="match status" value="1"/>
</dbReference>
<evidence type="ECO:0000256" key="4">
    <source>
        <dbReference type="ARBA" id="ARBA00023136"/>
    </source>
</evidence>
<sequence>MVAGEEEEDVVDQKPGPAAASPLADAADPVGSPSAPGSSLDTSAHTEDSHGDESDESDRDAYQLHEIETQRDDDDSTGSISSGEYRITTRRTVSRTSRSSRGPRKGVLGRIQRLWTRNVVLTVPQKKNRDYFALERTFLAYIRTSVVLAMQGVLIAQLFRLGNASSPQGLGYHEVGIPLSVTCHCAAILTALLGAHRFWKQQGAIAVGIVYAGGWELNCIAALTTGVSATARMSIGESPVNQSRSLW</sequence>
<keyword evidence="3 6" id="KW-1133">Transmembrane helix</keyword>